<accession>A0A6J5VIJ1</accession>
<evidence type="ECO:0000313" key="1">
    <source>
        <dbReference type="EMBL" id="CAB4287983.1"/>
    </source>
</evidence>
<name>A0A6J5VIJ1_PRUAR</name>
<proteinExistence type="predicted"/>
<organism evidence="1 2">
    <name type="scientific">Prunus armeniaca</name>
    <name type="common">Apricot</name>
    <name type="synonym">Armeniaca vulgaris</name>
    <dbReference type="NCBI Taxonomy" id="36596"/>
    <lineage>
        <taxon>Eukaryota</taxon>
        <taxon>Viridiplantae</taxon>
        <taxon>Streptophyta</taxon>
        <taxon>Embryophyta</taxon>
        <taxon>Tracheophyta</taxon>
        <taxon>Spermatophyta</taxon>
        <taxon>Magnoliopsida</taxon>
        <taxon>eudicotyledons</taxon>
        <taxon>Gunneridae</taxon>
        <taxon>Pentapetalae</taxon>
        <taxon>rosids</taxon>
        <taxon>fabids</taxon>
        <taxon>Rosales</taxon>
        <taxon>Rosaceae</taxon>
        <taxon>Amygdaloideae</taxon>
        <taxon>Amygdaleae</taxon>
        <taxon>Prunus</taxon>
    </lineage>
</organism>
<evidence type="ECO:0000313" key="2">
    <source>
        <dbReference type="Proteomes" id="UP000507222"/>
    </source>
</evidence>
<gene>
    <name evidence="1" type="ORF">CURHAP_LOCUS46044</name>
</gene>
<dbReference type="AlphaFoldDB" id="A0A6J5VIJ1"/>
<protein>
    <submittedName>
        <fullName evidence="1">Uncharacterized protein</fullName>
    </submittedName>
</protein>
<sequence length="131" mass="14479">MESLLEVSHKPLSMGVGPLILYRKKRGAMRAPCLTGNLGWSPEAQERGQSWYLRHVGAQLKWSTCLGMLGQLGGGAYETKPTVEATILEKAREANDGINTIDACYKSKRPNCIRPGKSLECTRLRPDYNEG</sequence>
<dbReference type="Proteomes" id="UP000507222">
    <property type="component" value="Unassembled WGS sequence"/>
</dbReference>
<reference evidence="1 2" key="1">
    <citation type="submission" date="2020-05" db="EMBL/GenBank/DDBJ databases">
        <authorList>
            <person name="Campoy J."/>
            <person name="Schneeberger K."/>
            <person name="Spophaly S."/>
        </authorList>
    </citation>
    <scope>NUCLEOTIDE SEQUENCE [LARGE SCALE GENOMIC DNA]</scope>
    <source>
        <strain evidence="1">PruArmRojPasFocal</strain>
    </source>
</reference>
<dbReference type="EMBL" id="CAEKDK010000007">
    <property type="protein sequence ID" value="CAB4287983.1"/>
    <property type="molecule type" value="Genomic_DNA"/>
</dbReference>